<protein>
    <submittedName>
        <fullName evidence="5">CoA ester lyase</fullName>
    </submittedName>
</protein>
<accession>A0ABP6UZU8</accession>
<dbReference type="PIRSF" id="PIRSF015582">
    <property type="entry name" value="Cit_lyase_B"/>
    <property type="match status" value="1"/>
</dbReference>
<evidence type="ECO:0000313" key="5">
    <source>
        <dbReference type="EMBL" id="GAA3525203.1"/>
    </source>
</evidence>
<proteinExistence type="predicted"/>
<dbReference type="EMBL" id="BAAAZN010000001">
    <property type="protein sequence ID" value="GAA3525203.1"/>
    <property type="molecule type" value="Genomic_DNA"/>
</dbReference>
<dbReference type="InterPro" id="IPR040442">
    <property type="entry name" value="Pyrv_kinase-like_dom_sf"/>
</dbReference>
<dbReference type="Gene3D" id="3.20.20.60">
    <property type="entry name" value="Phosphoenolpyruvate-binding domains"/>
    <property type="match status" value="1"/>
</dbReference>
<evidence type="ECO:0000256" key="2">
    <source>
        <dbReference type="ARBA" id="ARBA00022723"/>
    </source>
</evidence>
<dbReference type="InterPro" id="IPR011206">
    <property type="entry name" value="Citrate_lyase_beta/mcl1/mcl2"/>
</dbReference>
<dbReference type="PANTHER" id="PTHR32308">
    <property type="entry name" value="LYASE BETA SUBUNIT, PUTATIVE (AFU_ORTHOLOGUE AFUA_4G13030)-RELATED"/>
    <property type="match status" value="1"/>
</dbReference>
<evidence type="ECO:0000256" key="3">
    <source>
        <dbReference type="ARBA" id="ARBA00022842"/>
    </source>
</evidence>
<dbReference type="GO" id="GO:0016829">
    <property type="term" value="F:lyase activity"/>
    <property type="evidence" value="ECO:0007669"/>
    <property type="project" value="UniProtKB-KW"/>
</dbReference>
<dbReference type="SUPFAM" id="SSF51621">
    <property type="entry name" value="Phosphoenolpyruvate/pyruvate domain"/>
    <property type="match status" value="1"/>
</dbReference>
<keyword evidence="2" id="KW-0479">Metal-binding</keyword>
<organism evidence="5 6">
    <name type="scientific">Amycolatopsis ultiminotia</name>
    <dbReference type="NCBI Taxonomy" id="543629"/>
    <lineage>
        <taxon>Bacteria</taxon>
        <taxon>Bacillati</taxon>
        <taxon>Actinomycetota</taxon>
        <taxon>Actinomycetes</taxon>
        <taxon>Pseudonocardiales</taxon>
        <taxon>Pseudonocardiaceae</taxon>
        <taxon>Amycolatopsis</taxon>
    </lineage>
</organism>
<feature type="domain" description="HpcH/HpaI aldolase/citrate lyase" evidence="4">
    <location>
        <begin position="5"/>
        <end position="217"/>
    </location>
</feature>
<dbReference type="InterPro" id="IPR015813">
    <property type="entry name" value="Pyrv/PenolPyrv_kinase-like_dom"/>
</dbReference>
<comment type="caution">
    <text evidence="5">The sequence shown here is derived from an EMBL/GenBank/DDBJ whole genome shotgun (WGS) entry which is preliminary data.</text>
</comment>
<reference evidence="6" key="1">
    <citation type="journal article" date="2019" name="Int. J. Syst. Evol. Microbiol.">
        <title>The Global Catalogue of Microorganisms (GCM) 10K type strain sequencing project: providing services to taxonomists for standard genome sequencing and annotation.</title>
        <authorList>
            <consortium name="The Broad Institute Genomics Platform"/>
            <consortium name="The Broad Institute Genome Sequencing Center for Infectious Disease"/>
            <person name="Wu L."/>
            <person name="Ma J."/>
        </authorList>
    </citation>
    <scope>NUCLEOTIDE SEQUENCE [LARGE SCALE GENOMIC DNA]</scope>
    <source>
        <strain evidence="6">JCM 16898</strain>
    </source>
</reference>
<sequence length="283" mass="28845">MDLGRTVLFCPGDHPRRVERALAAPAATVVLDLEDGVAPEARVQARATVVRALAAAHRPRLFVRVNASGTAEQSADFAALAPVLGHGAGVVLPKAGSGAEITAVAERLAGIEHTAGALRIVPVVETCAGLLAAAEIAAADRVAALILGVLDLAAELRVSPAAGLDHARAHLAIAARAAGLPGPIDGPHPALDDDEGLTRTSLASRALGFRGRVVLHPRQLDPVDRAYAPAPEEIRHARKVVEATGAGSLRLPDGTFVDRPVVARAHAVLAEAGEVAADGHASA</sequence>
<gene>
    <name evidence="5" type="ORF">GCM10022222_05030</name>
</gene>
<dbReference type="RefSeq" id="WP_344854768.1">
    <property type="nucleotide sequence ID" value="NZ_BAAAZN010000001.1"/>
</dbReference>
<evidence type="ECO:0000256" key="1">
    <source>
        <dbReference type="ARBA" id="ARBA00001946"/>
    </source>
</evidence>
<keyword evidence="6" id="KW-1185">Reference proteome</keyword>
<dbReference type="Proteomes" id="UP001500689">
    <property type="component" value="Unassembled WGS sequence"/>
</dbReference>
<keyword evidence="5" id="KW-0456">Lyase</keyword>
<dbReference type="PANTHER" id="PTHR32308:SF10">
    <property type="entry name" value="CITRATE LYASE SUBUNIT BETA"/>
    <property type="match status" value="1"/>
</dbReference>
<dbReference type="Pfam" id="PF03328">
    <property type="entry name" value="HpcH_HpaI"/>
    <property type="match status" value="1"/>
</dbReference>
<keyword evidence="3" id="KW-0460">Magnesium</keyword>
<name>A0ABP6UZU8_9PSEU</name>
<evidence type="ECO:0000259" key="4">
    <source>
        <dbReference type="Pfam" id="PF03328"/>
    </source>
</evidence>
<evidence type="ECO:0000313" key="6">
    <source>
        <dbReference type="Proteomes" id="UP001500689"/>
    </source>
</evidence>
<comment type="cofactor">
    <cofactor evidence="1">
        <name>Mg(2+)</name>
        <dbReference type="ChEBI" id="CHEBI:18420"/>
    </cofactor>
</comment>
<dbReference type="InterPro" id="IPR005000">
    <property type="entry name" value="Aldolase/citrate-lyase_domain"/>
</dbReference>